<gene>
    <name evidence="3" type="ORF">SteCoe_8084</name>
</gene>
<dbReference type="Pfam" id="PF07885">
    <property type="entry name" value="Ion_trans_2"/>
    <property type="match status" value="1"/>
</dbReference>
<sequence>MIPAIQRQDRKHGTVKKHTSLASLSTFPKPIRQVLKLKKSIKTTSHKTLENDQLGIWLLLVSSLLSVFNITLVFYESELIYESDYKINDKINALRAVIFVSCLAHSLVIIKYYIHKDPSPRLKEWISKVLHSKKQLLKIILDISIAMLHTPPGLSSNLTFTQLGFQSTLSYTDIIFPFCLLKSKFILTFLSEISKYNNKKAKFILNWLKINNNTAFMIKSYIKETPFKTATFCFGISILLIGMNLRIFEKASSSFTLWDSFWLCFLTESTIGYGDIYPKTHIGRLISGFAGIIGVFIFSYNVVAVRDIIDLNDQELHLCKRLRHNFSVSNQLKPKSASFIQKWWRAKKSKSIKEHFSVIAEAKRFSFLRKFLSKDIASSVQEQITDTEKVTEKAFKRIKNDLENAEKYAGLAHRLMKMEYGNMKKLRVLNGLYGSCEEHKLSVNQGKYLNKDSSSIMKMRNQAVKNLFIRRVGVSPNMSASPSFSFVDLE</sequence>
<dbReference type="AlphaFoldDB" id="A0A1R2CL29"/>
<feature type="transmembrane region" description="Helical" evidence="1">
    <location>
        <begin position="227"/>
        <end position="248"/>
    </location>
</feature>
<feature type="transmembrane region" description="Helical" evidence="1">
    <location>
        <begin position="285"/>
        <end position="303"/>
    </location>
</feature>
<keyword evidence="1" id="KW-0812">Transmembrane</keyword>
<name>A0A1R2CL29_9CILI</name>
<proteinExistence type="predicted"/>
<feature type="domain" description="Potassium channel" evidence="2">
    <location>
        <begin position="237"/>
        <end position="306"/>
    </location>
</feature>
<evidence type="ECO:0000313" key="4">
    <source>
        <dbReference type="Proteomes" id="UP000187209"/>
    </source>
</evidence>
<comment type="caution">
    <text evidence="3">The sequence shown here is derived from an EMBL/GenBank/DDBJ whole genome shotgun (WGS) entry which is preliminary data.</text>
</comment>
<dbReference type="InterPro" id="IPR015449">
    <property type="entry name" value="K_chnl_Ca-activ_SK"/>
</dbReference>
<dbReference type="OrthoDB" id="433309at2759"/>
<dbReference type="GO" id="GO:0016286">
    <property type="term" value="F:small conductance calcium-activated potassium channel activity"/>
    <property type="evidence" value="ECO:0007669"/>
    <property type="project" value="InterPro"/>
</dbReference>
<dbReference type="Gene3D" id="1.10.287.70">
    <property type="match status" value="1"/>
</dbReference>
<dbReference type="GO" id="GO:0016020">
    <property type="term" value="C:membrane"/>
    <property type="evidence" value="ECO:0007669"/>
    <property type="project" value="InterPro"/>
</dbReference>
<keyword evidence="4" id="KW-1185">Reference proteome</keyword>
<dbReference type="Proteomes" id="UP000187209">
    <property type="component" value="Unassembled WGS sequence"/>
</dbReference>
<reference evidence="3 4" key="1">
    <citation type="submission" date="2016-11" db="EMBL/GenBank/DDBJ databases">
        <title>The macronuclear genome of Stentor coeruleus: a giant cell with tiny introns.</title>
        <authorList>
            <person name="Slabodnick M."/>
            <person name="Ruby J.G."/>
            <person name="Reiff S.B."/>
            <person name="Swart E.C."/>
            <person name="Gosai S."/>
            <person name="Prabakaran S."/>
            <person name="Witkowska E."/>
            <person name="Larue G.E."/>
            <person name="Fisher S."/>
            <person name="Freeman R.M."/>
            <person name="Gunawardena J."/>
            <person name="Chu W."/>
            <person name="Stover N.A."/>
            <person name="Gregory B.D."/>
            <person name="Nowacki M."/>
            <person name="Derisi J."/>
            <person name="Roy S.W."/>
            <person name="Marshall W.F."/>
            <person name="Sood P."/>
        </authorList>
    </citation>
    <scope>NUCLEOTIDE SEQUENCE [LARGE SCALE GENOMIC DNA]</scope>
    <source>
        <strain evidence="3">WM001</strain>
    </source>
</reference>
<evidence type="ECO:0000313" key="3">
    <source>
        <dbReference type="EMBL" id="OMJ89719.1"/>
    </source>
</evidence>
<protein>
    <recommendedName>
        <fullName evidence="2">Potassium channel domain-containing protein</fullName>
    </recommendedName>
</protein>
<dbReference type="EMBL" id="MPUH01000119">
    <property type="protein sequence ID" value="OMJ89719.1"/>
    <property type="molecule type" value="Genomic_DNA"/>
</dbReference>
<evidence type="ECO:0000256" key="1">
    <source>
        <dbReference type="SAM" id="Phobius"/>
    </source>
</evidence>
<organism evidence="3 4">
    <name type="scientific">Stentor coeruleus</name>
    <dbReference type="NCBI Taxonomy" id="5963"/>
    <lineage>
        <taxon>Eukaryota</taxon>
        <taxon>Sar</taxon>
        <taxon>Alveolata</taxon>
        <taxon>Ciliophora</taxon>
        <taxon>Postciliodesmatophora</taxon>
        <taxon>Heterotrichea</taxon>
        <taxon>Heterotrichida</taxon>
        <taxon>Stentoridae</taxon>
        <taxon>Stentor</taxon>
    </lineage>
</organism>
<feature type="transmembrane region" description="Helical" evidence="1">
    <location>
        <begin position="54"/>
        <end position="74"/>
    </location>
</feature>
<keyword evidence="1" id="KW-0472">Membrane</keyword>
<dbReference type="SUPFAM" id="SSF81324">
    <property type="entry name" value="Voltage-gated potassium channels"/>
    <property type="match status" value="1"/>
</dbReference>
<feature type="transmembrane region" description="Helical" evidence="1">
    <location>
        <begin position="94"/>
        <end position="114"/>
    </location>
</feature>
<dbReference type="InterPro" id="IPR013099">
    <property type="entry name" value="K_chnl_dom"/>
</dbReference>
<keyword evidence="1" id="KW-1133">Transmembrane helix</keyword>
<accession>A0A1R2CL29</accession>
<dbReference type="PANTHER" id="PTHR10153">
    <property type="entry name" value="SMALL CONDUCTANCE CALCIUM-ACTIVATED POTASSIUM CHANNEL"/>
    <property type="match status" value="1"/>
</dbReference>
<evidence type="ECO:0000259" key="2">
    <source>
        <dbReference type="Pfam" id="PF07885"/>
    </source>
</evidence>